<evidence type="ECO:0000313" key="1">
    <source>
        <dbReference type="EMBL" id="PYC79178.1"/>
    </source>
</evidence>
<reference evidence="1 2" key="1">
    <citation type="submission" date="2018-03" db="EMBL/GenBank/DDBJ databases">
        <title>Bioinformatic expansion and discovery of thiopeptide antibiotics.</title>
        <authorList>
            <person name="Schwalen C.J."/>
            <person name="Hudson G.A."/>
            <person name="Mitchell D.A."/>
        </authorList>
    </citation>
    <scope>NUCLEOTIDE SEQUENCE [LARGE SCALE GENOMIC DNA]</scope>
    <source>
        <strain evidence="1 2">ATCC 21389</strain>
    </source>
</reference>
<dbReference type="EMBL" id="PYBW01000045">
    <property type="protein sequence ID" value="PYC79178.1"/>
    <property type="molecule type" value="Genomic_DNA"/>
</dbReference>
<keyword evidence="2" id="KW-1185">Reference proteome</keyword>
<proteinExistence type="predicted"/>
<dbReference type="SUPFAM" id="SSF53335">
    <property type="entry name" value="S-adenosyl-L-methionine-dependent methyltransferases"/>
    <property type="match status" value="1"/>
</dbReference>
<accession>A0A2V4NC42</accession>
<sequence>MIRSRSIDQAREQRARDWAEIQERTLLPLYQAVHERVGLGGASSLLDLGCRSGLALLLAQARGAQVAGVEPDGPLRERARARRLPVVADSHATRTAHQVVTVLEPLRLGEQVHRTLREAARLTLPGGVVVLAGPGPAAQDDFAAVLEVAHRRSGRGRTPEPLRAAELGESAAAAGLRTVGRGRVACPFGYADLDSALRGLLATGWYDRAIGCSGEALVAKELAEALHPFGRADGTVRLHAEFHYLLAVGS</sequence>
<keyword evidence="1" id="KW-0808">Transferase</keyword>
<dbReference type="InterPro" id="IPR029063">
    <property type="entry name" value="SAM-dependent_MTases_sf"/>
</dbReference>
<dbReference type="Proteomes" id="UP000248039">
    <property type="component" value="Unassembled WGS sequence"/>
</dbReference>
<protein>
    <submittedName>
        <fullName evidence="1">SAM-dependent methyltransferase</fullName>
    </submittedName>
</protein>
<name>A0A2V4NC42_9ACTN</name>
<organism evidence="1 2">
    <name type="scientific">Streptomyces tateyamensis</name>
    <dbReference type="NCBI Taxonomy" id="565073"/>
    <lineage>
        <taxon>Bacteria</taxon>
        <taxon>Bacillati</taxon>
        <taxon>Actinomycetota</taxon>
        <taxon>Actinomycetes</taxon>
        <taxon>Kitasatosporales</taxon>
        <taxon>Streptomycetaceae</taxon>
        <taxon>Streptomyces</taxon>
    </lineage>
</organism>
<gene>
    <name evidence="1" type="ORF">C7C46_14855</name>
</gene>
<dbReference type="Pfam" id="PF13489">
    <property type="entry name" value="Methyltransf_23"/>
    <property type="match status" value="1"/>
</dbReference>
<dbReference type="GO" id="GO:0032259">
    <property type="term" value="P:methylation"/>
    <property type="evidence" value="ECO:0007669"/>
    <property type="project" value="UniProtKB-KW"/>
</dbReference>
<evidence type="ECO:0000313" key="2">
    <source>
        <dbReference type="Proteomes" id="UP000248039"/>
    </source>
</evidence>
<keyword evidence="1" id="KW-0489">Methyltransferase</keyword>
<dbReference type="AlphaFoldDB" id="A0A2V4NC42"/>
<dbReference type="GO" id="GO:0008168">
    <property type="term" value="F:methyltransferase activity"/>
    <property type="evidence" value="ECO:0007669"/>
    <property type="project" value="UniProtKB-KW"/>
</dbReference>
<comment type="caution">
    <text evidence="1">The sequence shown here is derived from an EMBL/GenBank/DDBJ whole genome shotgun (WGS) entry which is preliminary data.</text>
</comment>
<dbReference type="Gene3D" id="3.40.50.150">
    <property type="entry name" value="Vaccinia Virus protein VP39"/>
    <property type="match status" value="1"/>
</dbReference>